<comment type="caution">
    <text evidence="14">The sequence shown here is derived from an EMBL/GenBank/DDBJ whole genome shotgun (WGS) entry which is preliminary data.</text>
</comment>
<sequence>RRSHPLSMPLMPLLRRLPAAALQLRFLQLPQAAPAVAASARHQRKSLSTSATTGPSAQPTSPAGLQATVDVDSRVLTLHGAAADDQAGVATLNFPLAWLRDNCRCSLCHNSNSDSRQLLMNDFDPTAALTEATVEAGQLQLLWADGHRGCYPLDWLRARHFTEDGQVPPDLRLSKSIPRLWRDWPFRPDFLDGQAVMSDDAALLELLQRLELDGLVLLDNFGTDEDSLSRLCHRVAYPRRTHYGVIFRVESKPGPSNLAYTTGRLGFHTDLPYFEHQPDIQLLHCIRQTRTVPGGENSFADGFSAAELLRDRRPEQFHLLATALTNFRDRNSDDLDKFHLLQRHPVLELGRGGQVRRIHLSNQQRDSVLRLPLGRVQAYYEALKEFNDLLYDPGHSLQLRLKDGQLAVFENGRVLHSRTAYQGERLFMGAYLSWDETLSRRRVLQGL</sequence>
<comment type="cofactor">
    <cofactor evidence="2">
        <name>L-ascorbate</name>
        <dbReference type="ChEBI" id="CHEBI:38290"/>
    </cofactor>
</comment>
<evidence type="ECO:0000256" key="8">
    <source>
        <dbReference type="ARBA" id="ARBA00023002"/>
    </source>
</evidence>
<dbReference type="PANTHER" id="PTHR10696">
    <property type="entry name" value="GAMMA-BUTYROBETAINE HYDROXYLASE-RELATED"/>
    <property type="match status" value="1"/>
</dbReference>
<dbReference type="Pfam" id="PF02668">
    <property type="entry name" value="TauD"/>
    <property type="match status" value="1"/>
</dbReference>
<dbReference type="STRING" id="282301.A0A267FLB8"/>
<dbReference type="InterPro" id="IPR003819">
    <property type="entry name" value="TauD/TfdA-like"/>
</dbReference>
<dbReference type="Pfam" id="PF06155">
    <property type="entry name" value="GBBH-like_N"/>
    <property type="match status" value="1"/>
</dbReference>
<feature type="signal peptide" evidence="11">
    <location>
        <begin position="1"/>
        <end position="21"/>
    </location>
</feature>
<proteinExistence type="inferred from homology"/>
<evidence type="ECO:0000259" key="13">
    <source>
        <dbReference type="Pfam" id="PF06155"/>
    </source>
</evidence>
<name>A0A267FLB8_9PLAT</name>
<feature type="domain" description="Gamma-butyrobetaine hydroxylase-like N-terminal" evidence="13">
    <location>
        <begin position="91"/>
        <end position="157"/>
    </location>
</feature>
<dbReference type="InterPro" id="IPR042098">
    <property type="entry name" value="TauD-like_sf"/>
</dbReference>
<keyword evidence="9" id="KW-0408">Iron</keyword>
<dbReference type="OrthoDB" id="406634at2759"/>
<evidence type="ECO:0000259" key="12">
    <source>
        <dbReference type="Pfam" id="PF02668"/>
    </source>
</evidence>
<evidence type="ECO:0000313" key="15">
    <source>
        <dbReference type="Proteomes" id="UP000215902"/>
    </source>
</evidence>
<accession>A0A267FLB8</accession>
<reference evidence="14 15" key="1">
    <citation type="submission" date="2017-06" db="EMBL/GenBank/DDBJ databases">
        <title>A platform for efficient transgenesis in Macrostomum lignano, a flatworm model organism for stem cell research.</title>
        <authorList>
            <person name="Berezikov E."/>
        </authorList>
    </citation>
    <scope>NUCLEOTIDE SEQUENCE [LARGE SCALE GENOMIC DNA]</scope>
    <source>
        <strain evidence="14">DV1</strain>
        <tissue evidence="14">Whole organism</tissue>
    </source>
</reference>
<dbReference type="InterPro" id="IPR038492">
    <property type="entry name" value="GBBH-like_N_sf"/>
</dbReference>
<dbReference type="EMBL" id="NIVC01000939">
    <property type="protein sequence ID" value="PAA74566.1"/>
    <property type="molecule type" value="Genomic_DNA"/>
</dbReference>
<comment type="cofactor">
    <cofactor evidence="1">
        <name>Fe(2+)</name>
        <dbReference type="ChEBI" id="CHEBI:29033"/>
    </cofactor>
</comment>
<evidence type="ECO:0000256" key="10">
    <source>
        <dbReference type="SAM" id="MobiDB-lite"/>
    </source>
</evidence>
<dbReference type="Gene3D" id="3.30.2020.30">
    <property type="match status" value="1"/>
</dbReference>
<evidence type="ECO:0000256" key="1">
    <source>
        <dbReference type="ARBA" id="ARBA00001954"/>
    </source>
</evidence>
<evidence type="ECO:0000256" key="3">
    <source>
        <dbReference type="ARBA" id="ARBA00005022"/>
    </source>
</evidence>
<keyword evidence="11" id="KW-0732">Signal</keyword>
<dbReference type="PANTHER" id="PTHR10696:SF33">
    <property type="entry name" value="GAMMA-BUTYROBETAINE DIOXYGENASE"/>
    <property type="match status" value="1"/>
</dbReference>
<dbReference type="FunFam" id="3.60.130.10:FF:000001">
    <property type="entry name" value="Trimethyllysine dioxygenase, mitochondrial"/>
    <property type="match status" value="1"/>
</dbReference>
<keyword evidence="5" id="KW-0479">Metal-binding</keyword>
<keyword evidence="7" id="KW-0223">Dioxygenase</keyword>
<dbReference type="GO" id="GO:0045329">
    <property type="term" value="P:carnitine biosynthetic process"/>
    <property type="evidence" value="ECO:0007669"/>
    <property type="project" value="UniProtKB-UniPathway"/>
</dbReference>
<evidence type="ECO:0000256" key="2">
    <source>
        <dbReference type="ARBA" id="ARBA00001961"/>
    </source>
</evidence>
<dbReference type="GO" id="GO:0005739">
    <property type="term" value="C:mitochondrion"/>
    <property type="evidence" value="ECO:0007669"/>
    <property type="project" value="TreeGrafter"/>
</dbReference>
<evidence type="ECO:0000256" key="9">
    <source>
        <dbReference type="ARBA" id="ARBA00023004"/>
    </source>
</evidence>
<evidence type="ECO:0000313" key="14">
    <source>
        <dbReference type="EMBL" id="PAA74566.1"/>
    </source>
</evidence>
<dbReference type="SUPFAM" id="SSF51197">
    <property type="entry name" value="Clavaminate synthase-like"/>
    <property type="match status" value="1"/>
</dbReference>
<dbReference type="GO" id="GO:0016706">
    <property type="term" value="F:2-oxoglutarate-dependent dioxygenase activity"/>
    <property type="evidence" value="ECO:0007669"/>
    <property type="project" value="UniProtKB-ARBA"/>
</dbReference>
<evidence type="ECO:0000256" key="6">
    <source>
        <dbReference type="ARBA" id="ARBA00022873"/>
    </source>
</evidence>
<evidence type="ECO:0000256" key="11">
    <source>
        <dbReference type="SAM" id="SignalP"/>
    </source>
</evidence>
<evidence type="ECO:0008006" key="16">
    <source>
        <dbReference type="Google" id="ProtNLM"/>
    </source>
</evidence>
<dbReference type="InterPro" id="IPR010376">
    <property type="entry name" value="GBBH-like_N"/>
</dbReference>
<evidence type="ECO:0000256" key="4">
    <source>
        <dbReference type="ARBA" id="ARBA00008654"/>
    </source>
</evidence>
<comment type="pathway">
    <text evidence="3">Amine and polyamine biosynthesis; carnitine biosynthesis.</text>
</comment>
<feature type="domain" description="TauD/TfdA-like" evidence="12">
    <location>
        <begin position="191"/>
        <end position="431"/>
    </location>
</feature>
<dbReference type="InterPro" id="IPR050411">
    <property type="entry name" value="AlphaKG_dependent_hydroxylases"/>
</dbReference>
<gene>
    <name evidence="14" type="ORF">BOX15_Mlig002226g2</name>
</gene>
<feature type="region of interest" description="Disordered" evidence="10">
    <location>
        <begin position="38"/>
        <end position="64"/>
    </location>
</feature>
<dbReference type="FunFam" id="3.30.2020.30:FF:000002">
    <property type="entry name" value="Putative gamma-butyrobetaine dioxygenase"/>
    <property type="match status" value="1"/>
</dbReference>
<feature type="compositionally biased region" description="Polar residues" evidence="10">
    <location>
        <begin position="46"/>
        <end position="63"/>
    </location>
</feature>
<comment type="similarity">
    <text evidence="4">Belongs to the gamma-BBH/TMLD family.</text>
</comment>
<dbReference type="UniPathway" id="UPA00118"/>
<dbReference type="AlphaFoldDB" id="A0A267FLB8"/>
<keyword evidence="15" id="KW-1185">Reference proteome</keyword>
<protein>
    <recommendedName>
        <fullName evidence="16">Gamma-butyrobetaine dioxygenase</fullName>
    </recommendedName>
</protein>
<dbReference type="Proteomes" id="UP000215902">
    <property type="component" value="Unassembled WGS sequence"/>
</dbReference>
<evidence type="ECO:0000256" key="7">
    <source>
        <dbReference type="ARBA" id="ARBA00022964"/>
    </source>
</evidence>
<dbReference type="CDD" id="cd00250">
    <property type="entry name" value="CAS_like"/>
    <property type="match status" value="1"/>
</dbReference>
<organism evidence="14 15">
    <name type="scientific">Macrostomum lignano</name>
    <dbReference type="NCBI Taxonomy" id="282301"/>
    <lineage>
        <taxon>Eukaryota</taxon>
        <taxon>Metazoa</taxon>
        <taxon>Spiralia</taxon>
        <taxon>Lophotrochozoa</taxon>
        <taxon>Platyhelminthes</taxon>
        <taxon>Rhabditophora</taxon>
        <taxon>Macrostomorpha</taxon>
        <taxon>Macrostomida</taxon>
        <taxon>Macrostomidae</taxon>
        <taxon>Macrostomum</taxon>
    </lineage>
</organism>
<feature type="non-terminal residue" evidence="14">
    <location>
        <position position="1"/>
    </location>
</feature>
<keyword evidence="8" id="KW-0560">Oxidoreductase</keyword>
<feature type="chain" id="PRO_5012921715" description="Gamma-butyrobetaine dioxygenase" evidence="11">
    <location>
        <begin position="22"/>
        <end position="447"/>
    </location>
</feature>
<evidence type="ECO:0000256" key="5">
    <source>
        <dbReference type="ARBA" id="ARBA00022723"/>
    </source>
</evidence>
<keyword evidence="6" id="KW-0124">Carnitine biosynthesis</keyword>
<dbReference type="GO" id="GO:0046872">
    <property type="term" value="F:metal ion binding"/>
    <property type="evidence" value="ECO:0007669"/>
    <property type="project" value="UniProtKB-KW"/>
</dbReference>
<dbReference type="Gene3D" id="3.60.130.10">
    <property type="entry name" value="Clavaminate synthase-like"/>
    <property type="match status" value="1"/>
</dbReference>